<dbReference type="Proteomes" id="UP001527882">
    <property type="component" value="Unassembled WGS sequence"/>
</dbReference>
<reference evidence="1 2" key="1">
    <citation type="submission" date="2022-12" db="EMBL/GenBank/DDBJ databases">
        <title>Draft genome sequence of Paenibacillus sp. dW9.</title>
        <authorList>
            <person name="Choi E.-W."/>
            <person name="Kim D.-U."/>
        </authorList>
    </citation>
    <scope>NUCLEOTIDE SEQUENCE [LARGE SCALE GENOMIC DNA]</scope>
    <source>
        <strain evidence="2">dW9</strain>
    </source>
</reference>
<protein>
    <submittedName>
        <fullName evidence="1">Uncharacterized protein</fullName>
    </submittedName>
</protein>
<gene>
    <name evidence="1" type="ORF">O9H85_35120</name>
</gene>
<evidence type="ECO:0000313" key="1">
    <source>
        <dbReference type="EMBL" id="MCZ8517482.1"/>
    </source>
</evidence>
<sequence>MMLFIATRFQVCAPFANFLAYAHLDHAYRRRMALVELHITSAVLGILTRALHPDEYADHRHEQHSGG</sequence>
<dbReference type="EMBL" id="JAQAGZ010000039">
    <property type="protein sequence ID" value="MCZ8517482.1"/>
    <property type="molecule type" value="Genomic_DNA"/>
</dbReference>
<name>A0ABT4QKU0_9BACL</name>
<comment type="caution">
    <text evidence="1">The sequence shown here is derived from an EMBL/GenBank/DDBJ whole genome shotgun (WGS) entry which is preliminary data.</text>
</comment>
<dbReference type="RefSeq" id="WP_269886008.1">
    <property type="nucleotide sequence ID" value="NZ_JAQAGZ010000039.1"/>
</dbReference>
<proteinExistence type="predicted"/>
<keyword evidence="2" id="KW-1185">Reference proteome</keyword>
<organism evidence="1 2">
    <name type="scientific">Paenibacillus gyeongsangnamensis</name>
    <dbReference type="NCBI Taxonomy" id="3388067"/>
    <lineage>
        <taxon>Bacteria</taxon>
        <taxon>Bacillati</taxon>
        <taxon>Bacillota</taxon>
        <taxon>Bacilli</taxon>
        <taxon>Bacillales</taxon>
        <taxon>Paenibacillaceae</taxon>
        <taxon>Paenibacillus</taxon>
    </lineage>
</organism>
<evidence type="ECO:0000313" key="2">
    <source>
        <dbReference type="Proteomes" id="UP001527882"/>
    </source>
</evidence>
<accession>A0ABT4QKU0</accession>